<feature type="domain" description="HMA" evidence="13">
    <location>
        <begin position="15"/>
        <end position="81"/>
    </location>
</feature>
<dbReference type="GO" id="GO:0012505">
    <property type="term" value="C:endomembrane system"/>
    <property type="evidence" value="ECO:0007669"/>
    <property type="project" value="UniProtKB-SubCell"/>
</dbReference>
<dbReference type="SUPFAM" id="SSF56784">
    <property type="entry name" value="HAD-like"/>
    <property type="match status" value="1"/>
</dbReference>
<dbReference type="InterPro" id="IPR036412">
    <property type="entry name" value="HAD-like_sf"/>
</dbReference>
<feature type="transmembrane region" description="Helical" evidence="12">
    <location>
        <begin position="701"/>
        <end position="720"/>
    </location>
</feature>
<dbReference type="Proteomes" id="UP000000483">
    <property type="component" value="Chromosome"/>
</dbReference>
<dbReference type="SFLD" id="SFLDG00002">
    <property type="entry name" value="C1.7:_P-type_atpase_like"/>
    <property type="match status" value="1"/>
</dbReference>
<dbReference type="CDD" id="cd02094">
    <property type="entry name" value="P-type_ATPase_Cu-like"/>
    <property type="match status" value="1"/>
</dbReference>
<evidence type="ECO:0000313" key="15">
    <source>
        <dbReference type="Proteomes" id="UP000000483"/>
    </source>
</evidence>
<dbReference type="GO" id="GO:0005507">
    <property type="term" value="F:copper ion binding"/>
    <property type="evidence" value="ECO:0007669"/>
    <property type="project" value="TreeGrafter"/>
</dbReference>
<dbReference type="GO" id="GO:0016887">
    <property type="term" value="F:ATP hydrolysis activity"/>
    <property type="evidence" value="ECO:0007669"/>
    <property type="project" value="InterPro"/>
</dbReference>
<dbReference type="SFLD" id="SFLDS00003">
    <property type="entry name" value="Haloacid_Dehalogenase"/>
    <property type="match status" value="1"/>
</dbReference>
<dbReference type="InterPro" id="IPR023299">
    <property type="entry name" value="ATPase_P-typ_cyto_dom_N"/>
</dbReference>
<reference evidence="14 15" key="1">
    <citation type="journal article" date="2011" name="Stand. Genomic Sci.">
        <title>Complete genome sequence of the acetate-degrading sulfate reducer Desulfobacca acetoxidans type strain (ASRB2).</title>
        <authorList>
            <person name="Goker M."/>
            <person name="Teshima H."/>
            <person name="Lapidus A."/>
            <person name="Nolan M."/>
            <person name="Lucas S."/>
            <person name="Hammon N."/>
            <person name="Deshpande S."/>
            <person name="Cheng J.F."/>
            <person name="Tapia R."/>
            <person name="Han C."/>
            <person name="Goodwin L."/>
            <person name="Pitluck S."/>
            <person name="Huntemann M."/>
            <person name="Liolios K."/>
            <person name="Ivanova N."/>
            <person name="Pagani I."/>
            <person name="Mavromatis K."/>
            <person name="Ovchinikova G."/>
            <person name="Pati A."/>
            <person name="Chen A."/>
            <person name="Palaniappan K."/>
            <person name="Land M."/>
            <person name="Hauser L."/>
            <person name="Brambilla E.M."/>
            <person name="Rohde M."/>
            <person name="Spring S."/>
            <person name="Detter J.C."/>
            <person name="Woyke T."/>
            <person name="Bristow J."/>
            <person name="Eisen J.A."/>
            <person name="Markowitz V."/>
            <person name="Hugenholtz P."/>
            <person name="Kyrpides N.C."/>
            <person name="Klenk H.P."/>
        </authorList>
    </citation>
    <scope>NUCLEOTIDE SEQUENCE [LARGE SCALE GENOMIC DNA]</scope>
    <source>
        <strain evidence="15">ATCC 700848 / DSM 11109 / ASRB2</strain>
    </source>
</reference>
<evidence type="ECO:0000256" key="1">
    <source>
        <dbReference type="ARBA" id="ARBA00004127"/>
    </source>
</evidence>
<dbReference type="SUPFAM" id="SSF55008">
    <property type="entry name" value="HMA, heavy metal-associated domain"/>
    <property type="match status" value="1"/>
</dbReference>
<evidence type="ECO:0000256" key="5">
    <source>
        <dbReference type="ARBA" id="ARBA00022741"/>
    </source>
</evidence>
<evidence type="ECO:0000256" key="3">
    <source>
        <dbReference type="ARBA" id="ARBA00022692"/>
    </source>
</evidence>
<dbReference type="AlphaFoldDB" id="F2NGA9"/>
<keyword evidence="3 12" id="KW-0812">Transmembrane</keyword>
<feature type="transmembrane region" description="Helical" evidence="12">
    <location>
        <begin position="105"/>
        <end position="124"/>
    </location>
</feature>
<protein>
    <recommendedName>
        <fullName evidence="10">P-type Cu(2+) transporter</fullName>
        <ecNumber evidence="10">7.2.2.9</ecNumber>
    </recommendedName>
</protein>
<dbReference type="InterPro" id="IPR027256">
    <property type="entry name" value="P-typ_ATPase_IB"/>
</dbReference>
<dbReference type="InterPro" id="IPR018303">
    <property type="entry name" value="ATPase_P-typ_P_site"/>
</dbReference>
<keyword evidence="4 12" id="KW-0479">Metal-binding</keyword>
<organism evidence="14 15">
    <name type="scientific">Desulfobacca acetoxidans (strain ATCC 700848 / DSM 11109 / ASRB2)</name>
    <dbReference type="NCBI Taxonomy" id="880072"/>
    <lineage>
        <taxon>Bacteria</taxon>
        <taxon>Pseudomonadati</taxon>
        <taxon>Thermodesulfobacteriota</taxon>
        <taxon>Desulfobaccia</taxon>
        <taxon>Desulfobaccales</taxon>
        <taxon>Desulfobaccaceae</taxon>
        <taxon>Desulfobacca</taxon>
    </lineage>
</organism>
<gene>
    <name evidence="14" type="ordered locus">Desac_0639</name>
</gene>
<name>F2NGA9_DESAR</name>
<keyword evidence="7" id="KW-1278">Translocase</keyword>
<dbReference type="PROSITE" id="PS50846">
    <property type="entry name" value="HMA_2"/>
    <property type="match status" value="1"/>
</dbReference>
<dbReference type="InterPro" id="IPR036163">
    <property type="entry name" value="HMA_dom_sf"/>
</dbReference>
<keyword evidence="15" id="KW-1185">Reference proteome</keyword>
<dbReference type="SFLD" id="SFLDF00027">
    <property type="entry name" value="p-type_atpase"/>
    <property type="match status" value="1"/>
</dbReference>
<dbReference type="PROSITE" id="PS01047">
    <property type="entry name" value="HMA_1"/>
    <property type="match status" value="1"/>
</dbReference>
<comment type="subcellular location">
    <subcellularLocation>
        <location evidence="12">Cell membrane</location>
    </subcellularLocation>
    <subcellularLocation>
        <location evidence="1">Endomembrane system</location>
        <topology evidence="1">Multi-pass membrane protein</topology>
    </subcellularLocation>
</comment>
<evidence type="ECO:0000256" key="12">
    <source>
        <dbReference type="RuleBase" id="RU362081"/>
    </source>
</evidence>
<dbReference type="Gene3D" id="3.30.70.100">
    <property type="match status" value="1"/>
</dbReference>
<dbReference type="Pfam" id="PF00702">
    <property type="entry name" value="Hydrolase"/>
    <property type="match status" value="1"/>
</dbReference>
<dbReference type="KEGG" id="dao:Desac_0639"/>
<dbReference type="Gene3D" id="2.70.150.10">
    <property type="entry name" value="Calcium-transporting ATPase, cytoplasmic transduction domain A"/>
    <property type="match status" value="1"/>
</dbReference>
<dbReference type="SUPFAM" id="SSF81653">
    <property type="entry name" value="Calcium ATPase, transduction domain A"/>
    <property type="match status" value="1"/>
</dbReference>
<dbReference type="InterPro" id="IPR059000">
    <property type="entry name" value="ATPase_P-type_domA"/>
</dbReference>
<dbReference type="RefSeq" id="WP_013705635.1">
    <property type="nucleotide sequence ID" value="NC_015388.1"/>
</dbReference>
<sequence>MTAQSTTVSAASPQRQIVIGVGGMHCAACVARVERTLQAVPGVQKAMVNLATRQAHVTFDTSQADPTQFAQALQEAGFSYEGQEELDTTGIQEIRPDPDIQDFKYRFLTALILNIPIFLGSMVHPLPHWLGLAPQTLHYLLFGLTTPVMFYAGAPFFRGGWKATRRKSADMNTLIALGAGAAYIYSLIATFWPHAFAAAGVIPEVYFDTSAMIITFILLGRWLEARARGRASEAIQRLMALAPPRASVRRNGMEQEIPLSQVRVGDLIVVRPGEKIAVDGVVVEGASAVDESMLTGESLPVSKGPGEEVWGATLNTIGSLVFQATRVGRDMVLSQIIHLVQEAQSSKAPIQRLADQVAAIFVPVVLGLAVFTFLGWYWFGPSPALSRALMNMVAVLIIACPCALGLATPTAVMVGVGRGTELGILIRGGEPLERAYALTDIIFDKTGTLTQGRPEVTDVIPFSPWQEEDIVNMAAAVEQRSEHPLAAAILRRFQAGASALPEVTRFEAVPGLGVKAEVDGKQLLVGSPHYFSRLRMSILYAEPTVQRLTQAGRSVILVAVDGQLAGVIGVADTLKPQAPQTVKTLIDMGLQVWMLSGDNTQTATAVAHEVGVTKVLAEVLPADKASRIAELQRRGRVTAMVGDGINDGPALAQADVGLALSSGADVALAAADITLMSDDLTLIPKAVALSRQMMRIIRQNLFWAFFYNVVAIPVAAGVLYPLTGWLLNPALAAMTMALSSVTVVSNSLRLRRFNA</sequence>
<dbReference type="InterPro" id="IPR023298">
    <property type="entry name" value="ATPase_P-typ_TM_dom_sf"/>
</dbReference>
<dbReference type="CDD" id="cd00371">
    <property type="entry name" value="HMA"/>
    <property type="match status" value="1"/>
</dbReference>
<dbReference type="PRINTS" id="PR00943">
    <property type="entry name" value="CUATPASE"/>
</dbReference>
<keyword evidence="5 12" id="KW-0547">Nucleotide-binding</keyword>
<dbReference type="Pfam" id="PF00122">
    <property type="entry name" value="E1-E2_ATPase"/>
    <property type="match status" value="1"/>
</dbReference>
<evidence type="ECO:0000256" key="2">
    <source>
        <dbReference type="ARBA" id="ARBA00006024"/>
    </source>
</evidence>
<dbReference type="NCBIfam" id="TIGR01511">
    <property type="entry name" value="ATPase-IB1_Cu"/>
    <property type="match status" value="1"/>
</dbReference>
<dbReference type="InterPro" id="IPR044492">
    <property type="entry name" value="P_typ_ATPase_HD_dom"/>
</dbReference>
<evidence type="ECO:0000256" key="9">
    <source>
        <dbReference type="ARBA" id="ARBA00023136"/>
    </source>
</evidence>
<keyword evidence="6 12" id="KW-0067">ATP-binding</keyword>
<feature type="transmembrane region" description="Helical" evidence="12">
    <location>
        <begin position="726"/>
        <end position="748"/>
    </location>
</feature>
<dbReference type="PANTHER" id="PTHR43520:SF8">
    <property type="entry name" value="P-TYPE CU(+) TRANSPORTER"/>
    <property type="match status" value="1"/>
</dbReference>
<dbReference type="InterPro" id="IPR017969">
    <property type="entry name" value="Heavy-metal-associated_CS"/>
</dbReference>
<dbReference type="GO" id="GO:0005524">
    <property type="term" value="F:ATP binding"/>
    <property type="evidence" value="ECO:0007669"/>
    <property type="project" value="UniProtKB-UniRule"/>
</dbReference>
<dbReference type="FunFam" id="3.30.70.100:FF:000005">
    <property type="entry name" value="Copper-exporting P-type ATPase A"/>
    <property type="match status" value="1"/>
</dbReference>
<dbReference type="NCBIfam" id="TIGR01525">
    <property type="entry name" value="ATPase-IB_hvy"/>
    <property type="match status" value="1"/>
</dbReference>
<dbReference type="SUPFAM" id="SSF81665">
    <property type="entry name" value="Calcium ATPase, transmembrane domain M"/>
    <property type="match status" value="1"/>
</dbReference>
<dbReference type="PRINTS" id="PR00119">
    <property type="entry name" value="CATATPASE"/>
</dbReference>
<dbReference type="NCBIfam" id="TIGR01494">
    <property type="entry name" value="ATPase_P-type"/>
    <property type="match status" value="1"/>
</dbReference>
<dbReference type="PROSITE" id="PS00154">
    <property type="entry name" value="ATPASE_E1_E2"/>
    <property type="match status" value="1"/>
</dbReference>
<dbReference type="Gene3D" id="3.40.1110.10">
    <property type="entry name" value="Calcium-transporting ATPase, cytoplasmic domain N"/>
    <property type="match status" value="1"/>
</dbReference>
<evidence type="ECO:0000256" key="10">
    <source>
        <dbReference type="ARBA" id="ARBA00038904"/>
    </source>
</evidence>
<keyword evidence="12" id="KW-1003">Cell membrane</keyword>
<dbReference type="InterPro" id="IPR001757">
    <property type="entry name" value="P_typ_ATPase"/>
</dbReference>
<dbReference type="EC" id="7.2.2.9" evidence="10"/>
<dbReference type="InterPro" id="IPR006121">
    <property type="entry name" value="HMA_dom"/>
</dbReference>
<feature type="transmembrane region" description="Helical" evidence="12">
    <location>
        <begin position="136"/>
        <end position="154"/>
    </location>
</feature>
<dbReference type="STRING" id="880072.Desac_0639"/>
<feature type="transmembrane region" description="Helical" evidence="12">
    <location>
        <begin position="174"/>
        <end position="193"/>
    </location>
</feature>
<evidence type="ECO:0000313" key="14">
    <source>
        <dbReference type="EMBL" id="AEB08522.1"/>
    </source>
</evidence>
<dbReference type="FunFam" id="2.70.150.10:FF:000002">
    <property type="entry name" value="Copper-transporting ATPase 1, putative"/>
    <property type="match status" value="1"/>
</dbReference>
<dbReference type="HOGENOM" id="CLU_001771_0_3_7"/>
<keyword evidence="8 12" id="KW-1133">Transmembrane helix</keyword>
<dbReference type="InterPro" id="IPR008250">
    <property type="entry name" value="ATPase_P-typ_transduc_dom_A_sf"/>
</dbReference>
<accession>F2NGA9</accession>
<feature type="transmembrane region" description="Helical" evidence="12">
    <location>
        <begin position="357"/>
        <end position="379"/>
    </location>
</feature>
<evidence type="ECO:0000256" key="11">
    <source>
        <dbReference type="ARBA" id="ARBA00047424"/>
    </source>
</evidence>
<dbReference type="Pfam" id="PF00403">
    <property type="entry name" value="HMA"/>
    <property type="match status" value="1"/>
</dbReference>
<feature type="transmembrane region" description="Helical" evidence="12">
    <location>
        <begin position="391"/>
        <end position="417"/>
    </location>
</feature>
<dbReference type="InterPro" id="IPR023214">
    <property type="entry name" value="HAD_sf"/>
</dbReference>
<feature type="transmembrane region" description="Helical" evidence="12">
    <location>
        <begin position="205"/>
        <end position="223"/>
    </location>
</feature>
<keyword evidence="14" id="KW-0378">Hydrolase</keyword>
<dbReference type="GO" id="GO:0043682">
    <property type="term" value="F:P-type divalent copper transporter activity"/>
    <property type="evidence" value="ECO:0007669"/>
    <property type="project" value="UniProtKB-EC"/>
</dbReference>
<proteinExistence type="inferred from homology"/>
<dbReference type="EMBL" id="CP002629">
    <property type="protein sequence ID" value="AEB08522.1"/>
    <property type="molecule type" value="Genomic_DNA"/>
</dbReference>
<dbReference type="OrthoDB" id="9759222at2"/>
<dbReference type="PANTHER" id="PTHR43520">
    <property type="entry name" value="ATP7, ISOFORM B"/>
    <property type="match status" value="1"/>
</dbReference>
<evidence type="ECO:0000256" key="6">
    <source>
        <dbReference type="ARBA" id="ARBA00022840"/>
    </source>
</evidence>
<evidence type="ECO:0000259" key="13">
    <source>
        <dbReference type="PROSITE" id="PS50846"/>
    </source>
</evidence>
<evidence type="ECO:0000256" key="4">
    <source>
        <dbReference type="ARBA" id="ARBA00022723"/>
    </source>
</evidence>
<dbReference type="GO" id="GO:0005886">
    <property type="term" value="C:plasma membrane"/>
    <property type="evidence" value="ECO:0007669"/>
    <property type="project" value="UniProtKB-SubCell"/>
</dbReference>
<dbReference type="Gene3D" id="3.40.50.1000">
    <property type="entry name" value="HAD superfamily/HAD-like"/>
    <property type="match status" value="1"/>
</dbReference>
<evidence type="ECO:0000256" key="7">
    <source>
        <dbReference type="ARBA" id="ARBA00022967"/>
    </source>
</evidence>
<keyword evidence="9 12" id="KW-0472">Membrane</keyword>
<comment type="catalytic activity">
    <reaction evidence="11">
        <text>Cu(2+)(in) + ATP + H2O = Cu(2+)(out) + ADP + phosphate + H(+)</text>
        <dbReference type="Rhea" id="RHEA:10376"/>
        <dbReference type="ChEBI" id="CHEBI:15377"/>
        <dbReference type="ChEBI" id="CHEBI:15378"/>
        <dbReference type="ChEBI" id="CHEBI:29036"/>
        <dbReference type="ChEBI" id="CHEBI:30616"/>
        <dbReference type="ChEBI" id="CHEBI:43474"/>
        <dbReference type="ChEBI" id="CHEBI:456216"/>
        <dbReference type="EC" id="7.2.2.9"/>
    </reaction>
</comment>
<comment type="similarity">
    <text evidence="2 12">Belongs to the cation transport ATPase (P-type) (TC 3.A.3) family. Type IB subfamily.</text>
</comment>
<evidence type="ECO:0000256" key="8">
    <source>
        <dbReference type="ARBA" id="ARBA00022989"/>
    </source>
</evidence>
<reference evidence="15" key="2">
    <citation type="submission" date="2011-03" db="EMBL/GenBank/DDBJ databases">
        <title>The complete genome of Desulfobacca acetoxidans DSM 11109.</title>
        <authorList>
            <consortium name="US DOE Joint Genome Institute (JGI-PGF)"/>
            <person name="Lucas S."/>
            <person name="Copeland A."/>
            <person name="Lapidus A."/>
            <person name="Bruce D."/>
            <person name="Goodwin L."/>
            <person name="Pitluck S."/>
            <person name="Peters L."/>
            <person name="Kyrpides N."/>
            <person name="Mavromatis K."/>
            <person name="Ivanova N."/>
            <person name="Ovchinnikova G."/>
            <person name="Teshima H."/>
            <person name="Detter J.C."/>
            <person name="Han C."/>
            <person name="Land M."/>
            <person name="Hauser L."/>
            <person name="Markowitz V."/>
            <person name="Cheng J.-F."/>
            <person name="Hugenholtz P."/>
            <person name="Woyke T."/>
            <person name="Wu D."/>
            <person name="Spring S."/>
            <person name="Schueler E."/>
            <person name="Brambilla E."/>
            <person name="Klenk H.-P."/>
            <person name="Eisen J.A."/>
        </authorList>
    </citation>
    <scope>NUCLEOTIDE SEQUENCE [LARGE SCALE GENOMIC DNA]</scope>
    <source>
        <strain evidence="15">ATCC 700848 / DSM 11109 / ASRB2</strain>
    </source>
</reference>
<dbReference type="GO" id="GO:0055070">
    <property type="term" value="P:copper ion homeostasis"/>
    <property type="evidence" value="ECO:0007669"/>
    <property type="project" value="TreeGrafter"/>
</dbReference>
<dbReference type="eggNOG" id="COG2217">
    <property type="taxonomic scope" value="Bacteria"/>
</dbReference>